<evidence type="ECO:0000313" key="1">
    <source>
        <dbReference type="EMBL" id="KJU86689.1"/>
    </source>
</evidence>
<evidence type="ECO:0000313" key="2">
    <source>
        <dbReference type="Proteomes" id="UP000033423"/>
    </source>
</evidence>
<proteinExistence type="predicted"/>
<comment type="caution">
    <text evidence="1">The sequence shown here is derived from an EMBL/GenBank/DDBJ whole genome shotgun (WGS) entry which is preliminary data.</text>
</comment>
<name>A0A0F3GXH7_9BACT</name>
<sequence length="66" mass="6999">MVGWPVSVGRCNGPALTLTLRSTDKMPCSMRQVTWSQNAVSTNCQVMHNTPSSLQRACATTGVSSG</sequence>
<dbReference type="AlphaFoldDB" id="A0A0F3GXH7"/>
<keyword evidence="2" id="KW-1185">Reference proteome</keyword>
<organism evidence="1 2">
    <name type="scientific">Candidatus Magnetobacterium bavaricum</name>
    <dbReference type="NCBI Taxonomy" id="29290"/>
    <lineage>
        <taxon>Bacteria</taxon>
        <taxon>Pseudomonadati</taxon>
        <taxon>Nitrospirota</taxon>
        <taxon>Thermodesulfovibrionia</taxon>
        <taxon>Thermodesulfovibrionales</taxon>
        <taxon>Candidatus Magnetobacteriaceae</taxon>
        <taxon>Candidatus Magnetobacterium</taxon>
    </lineage>
</organism>
<protein>
    <submittedName>
        <fullName evidence="1">Uncharacterized protein</fullName>
    </submittedName>
</protein>
<dbReference type="EMBL" id="LACI01000492">
    <property type="protein sequence ID" value="KJU86689.1"/>
    <property type="molecule type" value="Genomic_DNA"/>
</dbReference>
<gene>
    <name evidence="1" type="ORF">MBAV_001118</name>
</gene>
<accession>A0A0F3GXH7</accession>
<reference evidence="1 2" key="1">
    <citation type="submission" date="2015-02" db="EMBL/GenBank/DDBJ databases">
        <title>Single-cell genomics of uncultivated deep-branching MTB reveals a conserved set of magnetosome genes.</title>
        <authorList>
            <person name="Kolinko S."/>
            <person name="Richter M."/>
            <person name="Glockner F.O."/>
            <person name="Brachmann A."/>
            <person name="Schuler D."/>
        </authorList>
    </citation>
    <scope>NUCLEOTIDE SEQUENCE [LARGE SCALE GENOMIC DNA]</scope>
    <source>
        <strain evidence="1">TM-1</strain>
    </source>
</reference>
<dbReference type="Proteomes" id="UP000033423">
    <property type="component" value="Unassembled WGS sequence"/>
</dbReference>